<keyword evidence="3" id="KW-1185">Reference proteome</keyword>
<organism evidence="2 3">
    <name type="scientific">Fusarium gaditjirri</name>
    <dbReference type="NCBI Taxonomy" id="282569"/>
    <lineage>
        <taxon>Eukaryota</taxon>
        <taxon>Fungi</taxon>
        <taxon>Dikarya</taxon>
        <taxon>Ascomycota</taxon>
        <taxon>Pezizomycotina</taxon>
        <taxon>Sordariomycetes</taxon>
        <taxon>Hypocreomycetidae</taxon>
        <taxon>Hypocreales</taxon>
        <taxon>Nectriaceae</taxon>
        <taxon>Fusarium</taxon>
        <taxon>Fusarium nisikadoi species complex</taxon>
    </lineage>
</organism>
<evidence type="ECO:0000256" key="1">
    <source>
        <dbReference type="SAM" id="MobiDB-lite"/>
    </source>
</evidence>
<reference evidence="2" key="1">
    <citation type="journal article" date="2020" name="BMC Genomics">
        <title>Correction to: Identification and distribution of gene clusters required for synthesis of sphingolipid metabolism inhibitors in diverse species of the filamentous fungus Fusarium.</title>
        <authorList>
            <person name="Kim H.S."/>
            <person name="Lohmar J.M."/>
            <person name="Busman M."/>
            <person name="Brown D.W."/>
            <person name="Naumann T.A."/>
            <person name="Divon H.H."/>
            <person name="Lysoe E."/>
            <person name="Uhlig S."/>
            <person name="Proctor R.H."/>
        </authorList>
    </citation>
    <scope>NUCLEOTIDE SEQUENCE</scope>
    <source>
        <strain evidence="2">NRRL 45417</strain>
    </source>
</reference>
<proteinExistence type="predicted"/>
<accession>A0A8H4TCE3</accession>
<dbReference type="Proteomes" id="UP000604273">
    <property type="component" value="Unassembled WGS sequence"/>
</dbReference>
<gene>
    <name evidence="2" type="ORF">FGADI_4574</name>
</gene>
<evidence type="ECO:0000313" key="2">
    <source>
        <dbReference type="EMBL" id="KAF4955395.1"/>
    </source>
</evidence>
<comment type="caution">
    <text evidence="2">The sequence shown here is derived from an EMBL/GenBank/DDBJ whole genome shotgun (WGS) entry which is preliminary data.</text>
</comment>
<evidence type="ECO:0000313" key="3">
    <source>
        <dbReference type="Proteomes" id="UP000604273"/>
    </source>
</evidence>
<reference evidence="2" key="2">
    <citation type="submission" date="2020-05" db="EMBL/GenBank/DDBJ databases">
        <authorList>
            <person name="Kim H.-S."/>
            <person name="Proctor R.H."/>
            <person name="Brown D.W."/>
        </authorList>
    </citation>
    <scope>NUCLEOTIDE SEQUENCE</scope>
    <source>
        <strain evidence="2">NRRL 45417</strain>
    </source>
</reference>
<dbReference type="OrthoDB" id="5092768at2759"/>
<feature type="compositionally biased region" description="Low complexity" evidence="1">
    <location>
        <begin position="1"/>
        <end position="11"/>
    </location>
</feature>
<dbReference type="AlphaFoldDB" id="A0A8H4TCE3"/>
<protein>
    <submittedName>
        <fullName evidence="2">Uncharacterized protein</fullName>
    </submittedName>
</protein>
<sequence length="170" mass="18568">MSSQSSNSSSKDTSKKESSELRKLHFVASFEHQKLLEDVSNKAYDLGVKAGREQASPQCDDETQALILSLTDRNDELEKQTKDLKADALLELAKDVHSVNHVASARRAVSSATLAGGLKRNESGLLRASITELGELGDKCKECVEILRATMKRAGGALERERPSKRPFLG</sequence>
<name>A0A8H4TCE3_9HYPO</name>
<feature type="region of interest" description="Disordered" evidence="1">
    <location>
        <begin position="1"/>
        <end position="20"/>
    </location>
</feature>
<dbReference type="EMBL" id="JABFAI010000100">
    <property type="protein sequence ID" value="KAF4955395.1"/>
    <property type="molecule type" value="Genomic_DNA"/>
</dbReference>